<keyword evidence="1 2" id="KW-0732">Signal</keyword>
<evidence type="ECO:0000313" key="4">
    <source>
        <dbReference type="Proteomes" id="UP001596297"/>
    </source>
</evidence>
<organism evidence="3 4">
    <name type="scientific">Deinococcus lacus</name>
    <dbReference type="NCBI Taxonomy" id="392561"/>
    <lineage>
        <taxon>Bacteria</taxon>
        <taxon>Thermotogati</taxon>
        <taxon>Deinococcota</taxon>
        <taxon>Deinococci</taxon>
        <taxon>Deinococcales</taxon>
        <taxon>Deinococcaceae</taxon>
        <taxon>Deinococcus</taxon>
    </lineage>
</organism>
<gene>
    <name evidence="3" type="ORF">ACFP81_14195</name>
</gene>
<dbReference type="EMBL" id="JBHSWD010000003">
    <property type="protein sequence ID" value="MFC6593042.1"/>
    <property type="molecule type" value="Genomic_DNA"/>
</dbReference>
<protein>
    <submittedName>
        <fullName evidence="3">Extracellular solute-binding protein</fullName>
    </submittedName>
</protein>
<dbReference type="RefSeq" id="WP_380084161.1">
    <property type="nucleotide sequence ID" value="NZ_JBHSWD010000003.1"/>
</dbReference>
<evidence type="ECO:0000256" key="2">
    <source>
        <dbReference type="SAM" id="SignalP"/>
    </source>
</evidence>
<feature type="chain" id="PRO_5047147207" evidence="2">
    <location>
        <begin position="23"/>
        <end position="316"/>
    </location>
</feature>
<name>A0ABW1YIN0_9DEIO</name>
<keyword evidence="4" id="KW-1185">Reference proteome</keyword>
<reference evidence="4" key="1">
    <citation type="journal article" date="2019" name="Int. J. Syst. Evol. Microbiol.">
        <title>The Global Catalogue of Microorganisms (GCM) 10K type strain sequencing project: providing services to taxonomists for standard genome sequencing and annotation.</title>
        <authorList>
            <consortium name="The Broad Institute Genomics Platform"/>
            <consortium name="The Broad Institute Genome Sequencing Center for Infectious Disease"/>
            <person name="Wu L."/>
            <person name="Ma J."/>
        </authorList>
    </citation>
    <scope>NUCLEOTIDE SEQUENCE [LARGE SCALE GENOMIC DNA]</scope>
    <source>
        <strain evidence="4">CGMCC 1.15772</strain>
    </source>
</reference>
<dbReference type="SUPFAM" id="SSF53850">
    <property type="entry name" value="Periplasmic binding protein-like II"/>
    <property type="match status" value="1"/>
</dbReference>
<accession>A0ABW1YIN0</accession>
<feature type="signal peptide" evidence="2">
    <location>
        <begin position="1"/>
        <end position="22"/>
    </location>
</feature>
<dbReference type="PANTHER" id="PTHR30006:SF24">
    <property type="entry name" value="SLL0237 PROTEIN"/>
    <property type="match status" value="1"/>
</dbReference>
<sequence>MKRASFFAAPAALLLTLGLAQAQTVPASPQALTLYTTVNKAYAEDLVKAFEARTGQQVVIDAAAQGTADVVWLNNAAGFAGGKWVKLPATAKAAAYGPAAHDWLPLSVRFRSLIIHRDRAESSTLPKSLLDLPKVEALKGKIGWAVTSASFTDLVAALLTVHGEAKTREWLLGMQALEPRDFGNELSAMPDALQSGEIDAALSFAPWAARVRGAGYRIDNFFFAPGDVGNLSETSGVAIRSGSDKVDPALAFVHFLNQPDAQLFMATGTFDQPLNTGPLTPRGLVPPDALPRLAPTPDFIPQREKARALLIELDIL</sequence>
<proteinExistence type="predicted"/>
<dbReference type="PANTHER" id="PTHR30006">
    <property type="entry name" value="THIAMINE-BINDING PERIPLASMIC PROTEIN-RELATED"/>
    <property type="match status" value="1"/>
</dbReference>
<dbReference type="Proteomes" id="UP001596297">
    <property type="component" value="Unassembled WGS sequence"/>
</dbReference>
<evidence type="ECO:0000313" key="3">
    <source>
        <dbReference type="EMBL" id="MFC6593042.1"/>
    </source>
</evidence>
<dbReference type="Gene3D" id="3.40.190.10">
    <property type="entry name" value="Periplasmic binding protein-like II"/>
    <property type="match status" value="2"/>
</dbReference>
<comment type="caution">
    <text evidence="3">The sequence shown here is derived from an EMBL/GenBank/DDBJ whole genome shotgun (WGS) entry which is preliminary data.</text>
</comment>
<evidence type="ECO:0000256" key="1">
    <source>
        <dbReference type="ARBA" id="ARBA00022729"/>
    </source>
</evidence>